<gene>
    <name evidence="1" type="ORF">N784_11110</name>
</gene>
<dbReference type="InterPro" id="IPR021145">
    <property type="entry name" value="Portal_protein_SPP1_Gp6-like"/>
</dbReference>
<evidence type="ECO:0008006" key="3">
    <source>
        <dbReference type="Google" id="ProtNLM"/>
    </source>
</evidence>
<protein>
    <recommendedName>
        <fullName evidence="3">Portal protein</fullName>
    </recommendedName>
</protein>
<dbReference type="STRING" id="1385512.N784_11110"/>
<sequence>MAENKQRFSKEANKTYTYKDADSLLANLGDLTEIVNHHLSNQVSRLSELDDYYLGNNRTILNGDRRKEEHMADHRATHNHARYVSQFIVGYLTGSPIEVMHNEQKVQDTISYINDINNADAINSELTLDCSVYGRAYELIFRSQDDETRFTLLSPLETFVIYDDTVEQKAIAGIRHRTLLIDGENTLIVEVYTNSKIYTYHANEDGSDYKLVDEKAHYFDGVPINEYQNNRFRQGDFENVLNLIDLYDASQSDLANYSQDLQDAMLVIKGRLDLMGDNVDPVQRAKEMKQANILYMEPEMGTDGKEDNVDARYIYKQYDVAGMEAYKTRLTNDIHKFTNVPNMNDEKFAGTQSGESMKYKLFGLEQVRASKERYFKRSMKNRYRLINNIMATGSELPKDTLNNISIEFTPNFPKNTKEQIDIFNSLGGEVSNETALSLLPYEIDIEAEKKCLSEEQENRRQTSSYMDVES</sequence>
<dbReference type="InterPro" id="IPR006428">
    <property type="entry name" value="Portal_SPP1-type"/>
</dbReference>
<evidence type="ECO:0000313" key="2">
    <source>
        <dbReference type="Proteomes" id="UP000030401"/>
    </source>
</evidence>
<reference evidence="1 2" key="1">
    <citation type="submission" date="2013-08" db="EMBL/GenBank/DDBJ databases">
        <authorList>
            <person name="Huang J."/>
            <person name="Wang G."/>
        </authorList>
    </citation>
    <scope>NUCLEOTIDE SEQUENCE [LARGE SCALE GENOMIC DNA]</scope>
    <source>
        <strain evidence="1 2">JSM 072002</strain>
    </source>
</reference>
<dbReference type="AlphaFoldDB" id="A0A0A5FW96"/>
<dbReference type="EMBL" id="AVPG01000027">
    <property type="protein sequence ID" value="KGX85036.1"/>
    <property type="molecule type" value="Genomic_DNA"/>
</dbReference>
<accession>A0A0A5FW96</accession>
<dbReference type="eggNOG" id="ENOG502Z7Z6">
    <property type="taxonomic scope" value="Bacteria"/>
</dbReference>
<evidence type="ECO:0000313" key="1">
    <source>
        <dbReference type="EMBL" id="KGX85036.1"/>
    </source>
</evidence>
<dbReference type="Pfam" id="PF05133">
    <property type="entry name" value="SPP1_portal"/>
    <property type="match status" value="1"/>
</dbReference>
<dbReference type="RefSeq" id="WP_198134435.1">
    <property type="nucleotide sequence ID" value="NZ_AVPG01000027.1"/>
</dbReference>
<dbReference type="NCBIfam" id="TIGR01538">
    <property type="entry name" value="portal_SPP1"/>
    <property type="match status" value="1"/>
</dbReference>
<comment type="caution">
    <text evidence="1">The sequence shown here is derived from an EMBL/GenBank/DDBJ whole genome shotgun (WGS) entry which is preliminary data.</text>
</comment>
<organism evidence="1 2">
    <name type="scientific">Pontibacillus litoralis JSM 072002</name>
    <dbReference type="NCBI Taxonomy" id="1385512"/>
    <lineage>
        <taxon>Bacteria</taxon>
        <taxon>Bacillati</taxon>
        <taxon>Bacillota</taxon>
        <taxon>Bacilli</taxon>
        <taxon>Bacillales</taxon>
        <taxon>Bacillaceae</taxon>
        <taxon>Pontibacillus</taxon>
    </lineage>
</organism>
<name>A0A0A5FW96_9BACI</name>
<dbReference type="Proteomes" id="UP000030401">
    <property type="component" value="Unassembled WGS sequence"/>
</dbReference>
<proteinExistence type="predicted"/>
<keyword evidence="2" id="KW-1185">Reference proteome</keyword>